<reference evidence="2 3" key="1">
    <citation type="submission" date="2018-07" db="EMBL/GenBank/DDBJ databases">
        <title>Genomic Encyclopedia of Type Strains, Phase IV (KMG-IV): sequencing the most valuable type-strain genomes for metagenomic binning, comparative biology and taxonomic classification.</title>
        <authorList>
            <person name="Goeker M."/>
        </authorList>
    </citation>
    <scope>NUCLEOTIDE SEQUENCE [LARGE SCALE GENOMIC DNA]</scope>
    <source>
        <strain evidence="2 3">DSM 25281</strain>
    </source>
</reference>
<name>A0A370GEC4_9BACI</name>
<dbReference type="PANTHER" id="PTHR43155">
    <property type="entry name" value="CYCLIC DI-GMP PHOSPHODIESTERASE PA4108-RELATED"/>
    <property type="match status" value="1"/>
</dbReference>
<dbReference type="GO" id="GO:0016740">
    <property type="term" value="F:transferase activity"/>
    <property type="evidence" value="ECO:0007669"/>
    <property type="project" value="UniProtKB-KW"/>
</dbReference>
<dbReference type="InterPro" id="IPR006675">
    <property type="entry name" value="HDIG_dom"/>
</dbReference>
<dbReference type="CDD" id="cd00077">
    <property type="entry name" value="HDc"/>
    <property type="match status" value="1"/>
</dbReference>
<dbReference type="NCBIfam" id="TIGR00277">
    <property type="entry name" value="HDIG"/>
    <property type="match status" value="1"/>
</dbReference>
<dbReference type="InterPro" id="IPR037522">
    <property type="entry name" value="HD_GYP_dom"/>
</dbReference>
<protein>
    <submittedName>
        <fullName evidence="2">Putative nucleotidyltransferase with HDIG domain</fullName>
    </submittedName>
</protein>
<dbReference type="RefSeq" id="WP_114746109.1">
    <property type="nucleotide sequence ID" value="NZ_QQAY01000008.1"/>
</dbReference>
<dbReference type="Proteomes" id="UP000255326">
    <property type="component" value="Unassembled WGS sequence"/>
</dbReference>
<dbReference type="Gene3D" id="1.10.3210.10">
    <property type="entry name" value="Hypothetical protein af1432"/>
    <property type="match status" value="1"/>
</dbReference>
<organism evidence="2 3">
    <name type="scientific">Falsibacillus pallidus</name>
    <dbReference type="NCBI Taxonomy" id="493781"/>
    <lineage>
        <taxon>Bacteria</taxon>
        <taxon>Bacillati</taxon>
        <taxon>Bacillota</taxon>
        <taxon>Bacilli</taxon>
        <taxon>Bacillales</taxon>
        <taxon>Bacillaceae</taxon>
        <taxon>Falsibacillus</taxon>
    </lineage>
</organism>
<dbReference type="InterPro" id="IPR003607">
    <property type="entry name" value="HD/PDEase_dom"/>
</dbReference>
<dbReference type="SMART" id="SM00471">
    <property type="entry name" value="HDc"/>
    <property type="match status" value="1"/>
</dbReference>
<dbReference type="OrthoDB" id="9759601at2"/>
<evidence type="ECO:0000313" key="3">
    <source>
        <dbReference type="Proteomes" id="UP000255326"/>
    </source>
</evidence>
<dbReference type="PROSITE" id="PS51832">
    <property type="entry name" value="HD_GYP"/>
    <property type="match status" value="1"/>
</dbReference>
<proteinExistence type="predicted"/>
<keyword evidence="2" id="KW-0808">Transferase</keyword>
<feature type="domain" description="HD-GYP" evidence="1">
    <location>
        <begin position="113"/>
        <end position="309"/>
    </location>
</feature>
<accession>A0A370GEC4</accession>
<dbReference type="EMBL" id="QQAY01000008">
    <property type="protein sequence ID" value="RDI41449.1"/>
    <property type="molecule type" value="Genomic_DNA"/>
</dbReference>
<comment type="caution">
    <text evidence="2">The sequence shown here is derived from an EMBL/GenBank/DDBJ whole genome shotgun (WGS) entry which is preliminary data.</text>
</comment>
<evidence type="ECO:0000259" key="1">
    <source>
        <dbReference type="PROSITE" id="PS51832"/>
    </source>
</evidence>
<dbReference type="SUPFAM" id="SSF109604">
    <property type="entry name" value="HD-domain/PDEase-like"/>
    <property type="match status" value="1"/>
</dbReference>
<sequence length="368" mass="41378">MRLISTRSLEPGMILASAVYNQVGQVLLQEKVELKISLIKRLIELDIKYVYIEDSLSAGIKVKDTIPASVKHKAIQTVEAAFTDMQAENKSKRSFLLDQNSKIFKDIIKGLLDEIKGNRDLLTILTDVYIYDSYIFQHSFNVTLYTLAVAMEMGYSSKSLETIGLGAILHDVGKMMVPEDILMKPGKLTGDEFEVVKKHTDFGFDILRQLHTVPLLVAHCAFQHHERLDGSGYPRGLNGKEMHEYAKIIAVADVFDAVTSNRVYRGALLPHEGLEVLYAGSGTLFEPEIVDAFRRSVTIYPNGITVLLNDSRKGIVSKQNPSLTERPVIRIIEENGRELQEPYEIDLKIELDVMIHSCDVDWKSPVAK</sequence>
<evidence type="ECO:0000313" key="2">
    <source>
        <dbReference type="EMBL" id="RDI41449.1"/>
    </source>
</evidence>
<dbReference type="Pfam" id="PF13487">
    <property type="entry name" value="HD_5"/>
    <property type="match status" value="1"/>
</dbReference>
<dbReference type="AlphaFoldDB" id="A0A370GEC4"/>
<keyword evidence="3" id="KW-1185">Reference proteome</keyword>
<dbReference type="PANTHER" id="PTHR43155:SF2">
    <property type="entry name" value="CYCLIC DI-GMP PHOSPHODIESTERASE PA4108"/>
    <property type="match status" value="1"/>
</dbReference>
<gene>
    <name evidence="2" type="ORF">DFR59_108100</name>
</gene>